<sequence>VVAEGCVTRLLECRGVRVRHWRLVDTRLVTHGWAAALHHCMSAVGEHHDIGGTDAMPRGRAATLGQRWCRWVALRHWPMHVCRW</sequence>
<proteinExistence type="predicted"/>
<evidence type="ECO:0000313" key="2">
    <source>
        <dbReference type="Proteomes" id="UP001341840"/>
    </source>
</evidence>
<organism evidence="1 2">
    <name type="scientific">Stylosanthes scabra</name>
    <dbReference type="NCBI Taxonomy" id="79078"/>
    <lineage>
        <taxon>Eukaryota</taxon>
        <taxon>Viridiplantae</taxon>
        <taxon>Streptophyta</taxon>
        <taxon>Embryophyta</taxon>
        <taxon>Tracheophyta</taxon>
        <taxon>Spermatophyta</taxon>
        <taxon>Magnoliopsida</taxon>
        <taxon>eudicotyledons</taxon>
        <taxon>Gunneridae</taxon>
        <taxon>Pentapetalae</taxon>
        <taxon>rosids</taxon>
        <taxon>fabids</taxon>
        <taxon>Fabales</taxon>
        <taxon>Fabaceae</taxon>
        <taxon>Papilionoideae</taxon>
        <taxon>50 kb inversion clade</taxon>
        <taxon>dalbergioids sensu lato</taxon>
        <taxon>Dalbergieae</taxon>
        <taxon>Pterocarpus clade</taxon>
        <taxon>Stylosanthes</taxon>
    </lineage>
</organism>
<accession>A0ABU6SXL9</accession>
<evidence type="ECO:0000313" key="1">
    <source>
        <dbReference type="EMBL" id="MED6141137.1"/>
    </source>
</evidence>
<reference evidence="1 2" key="1">
    <citation type="journal article" date="2023" name="Plants (Basel)">
        <title>Bridging the Gap: Combining Genomics and Transcriptomics Approaches to Understand Stylosanthes scabra, an Orphan Legume from the Brazilian Caatinga.</title>
        <authorList>
            <person name="Ferreira-Neto J.R.C."/>
            <person name="da Silva M.D."/>
            <person name="Binneck E."/>
            <person name="de Melo N.F."/>
            <person name="da Silva R.H."/>
            <person name="de Melo A.L.T.M."/>
            <person name="Pandolfi V."/>
            <person name="Bustamante F.O."/>
            <person name="Brasileiro-Vidal A.C."/>
            <person name="Benko-Iseppon A.M."/>
        </authorList>
    </citation>
    <scope>NUCLEOTIDE SEQUENCE [LARGE SCALE GENOMIC DNA]</scope>
    <source>
        <tissue evidence="1">Leaves</tissue>
    </source>
</reference>
<dbReference type="EMBL" id="JASCZI010063207">
    <property type="protein sequence ID" value="MED6141137.1"/>
    <property type="molecule type" value="Genomic_DNA"/>
</dbReference>
<keyword evidence="2" id="KW-1185">Reference proteome</keyword>
<feature type="non-terminal residue" evidence="1">
    <location>
        <position position="1"/>
    </location>
</feature>
<name>A0ABU6SXL9_9FABA</name>
<gene>
    <name evidence="1" type="ORF">PIB30_100352</name>
</gene>
<comment type="caution">
    <text evidence="1">The sequence shown here is derived from an EMBL/GenBank/DDBJ whole genome shotgun (WGS) entry which is preliminary data.</text>
</comment>
<dbReference type="Proteomes" id="UP001341840">
    <property type="component" value="Unassembled WGS sequence"/>
</dbReference>
<protein>
    <submittedName>
        <fullName evidence="1">Uncharacterized protein</fullName>
    </submittedName>
</protein>